<dbReference type="Proteomes" id="UP000549009">
    <property type="component" value="Unassembled WGS sequence"/>
</dbReference>
<dbReference type="EMBL" id="JACHJD010000026">
    <property type="protein sequence ID" value="MBB5109366.1"/>
    <property type="molecule type" value="Genomic_DNA"/>
</dbReference>
<protein>
    <submittedName>
        <fullName evidence="1">Transcriptional regulator with XRE-family HTH domain</fullName>
    </submittedName>
</protein>
<evidence type="ECO:0000313" key="1">
    <source>
        <dbReference type="EMBL" id="MBB5109366.1"/>
    </source>
</evidence>
<organism evidence="1 2">
    <name type="scientific">Streptomyces spectabilis</name>
    <dbReference type="NCBI Taxonomy" id="68270"/>
    <lineage>
        <taxon>Bacteria</taxon>
        <taxon>Bacillati</taxon>
        <taxon>Actinomycetota</taxon>
        <taxon>Actinomycetes</taxon>
        <taxon>Kitasatosporales</taxon>
        <taxon>Streptomycetaceae</taxon>
        <taxon>Streptomyces</taxon>
    </lineage>
</organism>
<proteinExistence type="predicted"/>
<dbReference type="RefSeq" id="WP_184926363.1">
    <property type="nucleotide sequence ID" value="NZ_BMSQ01000030.1"/>
</dbReference>
<keyword evidence="2" id="KW-1185">Reference proteome</keyword>
<sequence length="434" mass="47457">MEQHQAVRHPLAFVRAERRWSLEHLARLLALAAERRGLRYAPGRDRIWKWEHGQTPSDDYQLLLADVLSLDPRLPGRMPWPVWLPAFDTPRPLTPADSRAVLQEALMPDVTPDRRTFLAYTSTALLAVAAAWPAAAPLPLTSRGAADRVDEELVDWLEQRAADLAEVTPQLPAADRLVDAHLHTCLQVIDEGSYRPACGRRLHAIAARLAQTSGWRAFDQGQHATAQRRWHLALHTAQHTDDADLGAGVLADMAYQYTWMRQIGTSTALLGYALEGSGSAAMRCLLHLRTARACATTGDARATTAALAASEQAWERVRGDRTPAAIGWLSLADLRVDAGRCWLDLGNLAKADAAFVEGLEALAPRRQRTRAVFQTAQAESALAAGDVERAVHHIQVAGATARASGAARCVTAVDRQRRRIRRTAPGHEAVAVLA</sequence>
<comment type="caution">
    <text evidence="1">The sequence shown here is derived from an EMBL/GenBank/DDBJ whole genome shotgun (WGS) entry which is preliminary data.</text>
</comment>
<dbReference type="AlphaFoldDB" id="A0A7W8B304"/>
<gene>
    <name evidence="1" type="ORF">FHS40_008494</name>
</gene>
<evidence type="ECO:0000313" key="2">
    <source>
        <dbReference type="Proteomes" id="UP000549009"/>
    </source>
</evidence>
<accession>A0A7W8B304</accession>
<reference evidence="1 2" key="1">
    <citation type="submission" date="2020-08" db="EMBL/GenBank/DDBJ databases">
        <title>Genomic Encyclopedia of Type Strains, Phase III (KMG-III): the genomes of soil and plant-associated and newly described type strains.</title>
        <authorList>
            <person name="Whitman W."/>
        </authorList>
    </citation>
    <scope>NUCLEOTIDE SEQUENCE [LARGE SCALE GENOMIC DNA]</scope>
    <source>
        <strain evidence="1 2">CECT 3146</strain>
    </source>
</reference>
<name>A0A7W8B304_STRST</name>